<protein>
    <recommendedName>
        <fullName evidence="3">Lipocalin-like domain-containing protein</fullName>
    </recommendedName>
</protein>
<name>A0A0D0I6H5_9BACT</name>
<evidence type="ECO:0008006" key="3">
    <source>
        <dbReference type="Google" id="ProtNLM"/>
    </source>
</evidence>
<accession>A0A0D0I6H5</accession>
<evidence type="ECO:0000313" key="2">
    <source>
        <dbReference type="Proteomes" id="UP000032046"/>
    </source>
</evidence>
<sequence length="405" mass="44288">MKKHGVMLFTFVILFLTLGFDLAYGQEQKENEKVTVTLDFSEKGAFGLKNNTSQSVLTDITFKVQDLSVSLTGYTCHYIGTNKYLRLDYDANYPGQLQISVPKPIVIDSITMRTTKKGIFIKYNNKFLSATEKKPIVESINSNNITLTESKKTGESLSSYITSITLTYTRPKLDATLDEKAFDAESTIKGIVGENKTLALNRTFNPSQLYTMCLPFDLSKDMITEIFGNETKVFLYDGYQNGELSFSTVKEGVLNAGMPFLMRSEYYVEQPTFAGVTVESTTAQTVGGGEWDLCGTFGSYELAADGTQLFLTAGGTLAKPLAESRKMRGFRCYLKKAAGTVNGSAQLPSVTIDGETNAIKTAEYAAPTSATTAYSLSGMKLNAGCKTANGGIMIIDGKKFITTNR</sequence>
<organism evidence="1 2">
    <name type="scientific">Prevotella pectinovora</name>
    <dbReference type="NCBI Taxonomy" id="1602169"/>
    <lineage>
        <taxon>Bacteria</taxon>
        <taxon>Pseudomonadati</taxon>
        <taxon>Bacteroidota</taxon>
        <taxon>Bacteroidia</taxon>
        <taxon>Bacteroidales</taxon>
        <taxon>Prevotellaceae</taxon>
        <taxon>Prevotella</taxon>
    </lineage>
</organism>
<reference evidence="1 2" key="1">
    <citation type="submission" date="2015-01" db="EMBL/GenBank/DDBJ databases">
        <title>Comparative genomics of non-oral Prevotella species.</title>
        <authorList>
            <person name="Accetto T."/>
            <person name="Nograsek B."/>
            <person name="Avgustin G."/>
        </authorList>
    </citation>
    <scope>NUCLEOTIDE SEQUENCE [LARGE SCALE GENOMIC DNA]</scope>
    <source>
        <strain evidence="1 2">P5-119</strain>
    </source>
</reference>
<gene>
    <name evidence="1" type="ORF">ST44_05040</name>
</gene>
<dbReference type="EMBL" id="JXQK01000049">
    <property type="protein sequence ID" value="KIP63023.1"/>
    <property type="molecule type" value="Genomic_DNA"/>
</dbReference>
<proteinExistence type="predicted"/>
<comment type="caution">
    <text evidence="1">The sequence shown here is derived from an EMBL/GenBank/DDBJ whole genome shotgun (WGS) entry which is preliminary data.</text>
</comment>
<evidence type="ECO:0000313" key="1">
    <source>
        <dbReference type="EMBL" id="KIP63023.1"/>
    </source>
</evidence>
<dbReference type="Proteomes" id="UP000032046">
    <property type="component" value="Unassembled WGS sequence"/>
</dbReference>
<dbReference type="AlphaFoldDB" id="A0A0D0I6H5"/>
<keyword evidence="2" id="KW-1185">Reference proteome</keyword>
<dbReference type="STRING" id="1602171.ST44_05040"/>